<dbReference type="PANTHER" id="PTHR13357">
    <property type="entry name" value="SH3 ADAPTER PROTEIN SPIN90 NCK INTERACTING PROTEIN WITH SH3 DOMAIN"/>
    <property type="match status" value="1"/>
</dbReference>
<dbReference type="AlphaFoldDB" id="A0A4P9Y5M7"/>
<name>A0A4P9Y5M7_9FUNG</name>
<feature type="chain" id="PRO_5020658619" description="SPIN90/Ldb17 leucine-rich domain-containing protein" evidence="2">
    <location>
        <begin position="26"/>
        <end position="734"/>
    </location>
</feature>
<accession>A0A4P9Y5M7</accession>
<sequence>MLFSRLTGLTILIAALTLQPDFGHAALVSGEGSSARGGLGINASRPLRCVGGLKISAKRLKTEKGEEAKRLCETIAVLKKRHAMARALQDRWVGIATEEIDRYSARELLHPGSAAEVARRENDWHTARLHARQAGVDMSGSGPLHLNCGLGARLFTRPLDMECRRHGRCDFHAPRVGPCEGPPAVAPFLLDQLILAGSMEAVNIFADQLQTSTAFRRTDSSSGRRNRRPTEANSGAAEGDPFADSPLSPSASTSNSNSSFPIPDRDIFADDYFGYTDSSNSGVSYNRNRADDNASIDEDPFMTQEPLQADPDPLIDSAMDVRLDSSDAHPARTPPSPIHDSPSPRGSTSRNQPGRWTRHSRTLSQLHRDQQGQAQAKLEEHLDRILHRFPSSHEFSATLVQKTIRAFIDTLLYSTTTSTPASAPSPIPGSPSPPPDLLYLDPEMRASYCLGLLDSPAFSLPCIPYACAYLFDLAEEECETERRALVYELLLATSQIYRDLLSQAHDRGMCTHWFRDILEIDDFWTQRLSVALLWQVLANRDIGPNDLDMVDDATVNRLLDLVEMYGQDGDGPERPFVHQVLLLLARIDAASPGQDGGQRQLIRILTQRRRRARAFEENIISLFIHEPSLQARSDLLTLFAGLFAQPETGTFFYTNDLSILIDVLIRDLWDLGEEETHVRIQTLMVLALILERTQWVQGRYKHQEISRTLDMLGRVRDPSTAAKAKAVELILEWL</sequence>
<feature type="signal peptide" evidence="2">
    <location>
        <begin position="1"/>
        <end position="25"/>
    </location>
</feature>
<dbReference type="InterPro" id="IPR030125">
    <property type="entry name" value="SPIN90/Ldb17"/>
</dbReference>
<keyword evidence="5" id="KW-1185">Reference proteome</keyword>
<proteinExistence type="predicted"/>
<feature type="region of interest" description="Disordered" evidence="1">
    <location>
        <begin position="325"/>
        <end position="376"/>
    </location>
</feature>
<dbReference type="Pfam" id="PF09431">
    <property type="entry name" value="SPIN90_LRD"/>
    <property type="match status" value="1"/>
</dbReference>
<dbReference type="InterPro" id="IPR018556">
    <property type="entry name" value="SPIN90/Ldb17_LRD"/>
</dbReference>
<reference evidence="5" key="1">
    <citation type="journal article" date="2018" name="Nat. Microbiol.">
        <title>Leveraging single-cell genomics to expand the fungal tree of life.</title>
        <authorList>
            <person name="Ahrendt S.R."/>
            <person name="Quandt C.A."/>
            <person name="Ciobanu D."/>
            <person name="Clum A."/>
            <person name="Salamov A."/>
            <person name="Andreopoulos B."/>
            <person name="Cheng J.F."/>
            <person name="Woyke T."/>
            <person name="Pelin A."/>
            <person name="Henrissat B."/>
            <person name="Reynolds N.K."/>
            <person name="Benny G.L."/>
            <person name="Smith M.E."/>
            <person name="James T.Y."/>
            <person name="Grigoriev I.V."/>
        </authorList>
    </citation>
    <scope>NUCLEOTIDE SEQUENCE [LARGE SCALE GENOMIC DNA]</scope>
</reference>
<keyword evidence="2" id="KW-0732">Signal</keyword>
<dbReference type="GO" id="GO:0006897">
    <property type="term" value="P:endocytosis"/>
    <property type="evidence" value="ECO:0007669"/>
    <property type="project" value="TreeGrafter"/>
</dbReference>
<protein>
    <recommendedName>
        <fullName evidence="3">SPIN90/Ldb17 leucine-rich domain-containing protein</fullName>
    </recommendedName>
</protein>
<evidence type="ECO:0000256" key="1">
    <source>
        <dbReference type="SAM" id="MobiDB-lite"/>
    </source>
</evidence>
<gene>
    <name evidence="4" type="ORF">BJ684DRAFT_20393</name>
</gene>
<feature type="region of interest" description="Disordered" evidence="1">
    <location>
        <begin position="279"/>
        <end position="298"/>
    </location>
</feature>
<feature type="domain" description="SPIN90/Ldb17 leucine-rich" evidence="3">
    <location>
        <begin position="595"/>
        <end position="705"/>
    </location>
</feature>
<evidence type="ECO:0000313" key="4">
    <source>
        <dbReference type="EMBL" id="RKP13100.1"/>
    </source>
</evidence>
<dbReference type="GO" id="GO:0071933">
    <property type="term" value="F:Arp2/3 complex binding"/>
    <property type="evidence" value="ECO:0007669"/>
    <property type="project" value="TreeGrafter"/>
</dbReference>
<feature type="region of interest" description="Disordered" evidence="1">
    <location>
        <begin position="215"/>
        <end position="263"/>
    </location>
</feature>
<evidence type="ECO:0000259" key="3">
    <source>
        <dbReference type="Pfam" id="PF09431"/>
    </source>
</evidence>
<dbReference type="OrthoDB" id="445362at2759"/>
<evidence type="ECO:0000313" key="5">
    <source>
        <dbReference type="Proteomes" id="UP000267251"/>
    </source>
</evidence>
<dbReference type="Proteomes" id="UP000267251">
    <property type="component" value="Unassembled WGS sequence"/>
</dbReference>
<feature type="compositionally biased region" description="Polar residues" evidence="1">
    <location>
        <begin position="344"/>
        <end position="354"/>
    </location>
</feature>
<dbReference type="PANTHER" id="PTHR13357:SF1">
    <property type="entry name" value="NCK-INTERACTING PROTEIN WITH SH3 DOMAIN"/>
    <property type="match status" value="1"/>
</dbReference>
<dbReference type="EMBL" id="KZ988109">
    <property type="protein sequence ID" value="RKP13100.1"/>
    <property type="molecule type" value="Genomic_DNA"/>
</dbReference>
<organism evidence="4 5">
    <name type="scientific">Piptocephalis cylindrospora</name>
    <dbReference type="NCBI Taxonomy" id="1907219"/>
    <lineage>
        <taxon>Eukaryota</taxon>
        <taxon>Fungi</taxon>
        <taxon>Fungi incertae sedis</taxon>
        <taxon>Zoopagomycota</taxon>
        <taxon>Zoopagomycotina</taxon>
        <taxon>Zoopagomycetes</taxon>
        <taxon>Zoopagales</taxon>
        <taxon>Piptocephalidaceae</taxon>
        <taxon>Piptocephalis</taxon>
    </lineage>
</organism>
<feature type="compositionally biased region" description="Low complexity" evidence="1">
    <location>
        <begin position="245"/>
        <end position="262"/>
    </location>
</feature>
<evidence type="ECO:0000256" key="2">
    <source>
        <dbReference type="SAM" id="SignalP"/>
    </source>
</evidence>